<evidence type="ECO:0000313" key="7">
    <source>
        <dbReference type="Proteomes" id="UP000275385"/>
    </source>
</evidence>
<evidence type="ECO:0000256" key="4">
    <source>
        <dbReference type="ARBA" id="ARBA00023274"/>
    </source>
</evidence>
<gene>
    <name evidence="6" type="primary">SEC65</name>
    <name evidence="6" type="ORF">DL546_006343</name>
</gene>
<dbReference type="GO" id="GO:0008312">
    <property type="term" value="F:7S RNA binding"/>
    <property type="evidence" value="ECO:0007669"/>
    <property type="project" value="InterPro"/>
</dbReference>
<evidence type="ECO:0000256" key="3">
    <source>
        <dbReference type="ARBA" id="ARBA00023135"/>
    </source>
</evidence>
<feature type="compositionally biased region" description="Low complexity" evidence="5">
    <location>
        <begin position="35"/>
        <end position="50"/>
    </location>
</feature>
<organism evidence="6 7">
    <name type="scientific">Coniochaeta pulveracea</name>
    <dbReference type="NCBI Taxonomy" id="177199"/>
    <lineage>
        <taxon>Eukaryota</taxon>
        <taxon>Fungi</taxon>
        <taxon>Dikarya</taxon>
        <taxon>Ascomycota</taxon>
        <taxon>Pezizomycotina</taxon>
        <taxon>Sordariomycetes</taxon>
        <taxon>Sordariomycetidae</taxon>
        <taxon>Coniochaetales</taxon>
        <taxon>Coniochaetaceae</taxon>
        <taxon>Coniochaeta</taxon>
    </lineage>
</organism>
<sequence>MSHPRIEEVEDSDVEMSDPSEGDIDDFADEDIMRARPSTTVRAPAPASAAPSPPTPGHVPGANRFPVPPPGGQGPDYQQAASSPQSYSGYQIIYPVYFDATRSRAEGRRVPSSLAVKNPLAVEIASACQRLALQPVLEPTKLHPKDWANPGRVRVLLRASHLDGGNPVPFGAKAVKNKHDLFIKIARHLKANPTTEDSPALRWRLPGRDGMAIAPPNVGAKGKDGETVGWPKPAVPRGWKMGELVPYWSPAVTGGGVSENLFKDMMGAMGGGGAGAPGGMDMASLMSAMGGGGAGGNGAEASGSSSSKKEKKKGKGK</sequence>
<dbReference type="InterPro" id="IPR036521">
    <property type="entry name" value="SRP19-like_sf"/>
</dbReference>
<feature type="compositionally biased region" description="Acidic residues" evidence="5">
    <location>
        <begin position="8"/>
        <end position="30"/>
    </location>
</feature>
<dbReference type="SUPFAM" id="SSF69695">
    <property type="entry name" value="SRP19"/>
    <property type="match status" value="1"/>
</dbReference>
<dbReference type="EMBL" id="QVQW01000044">
    <property type="protein sequence ID" value="RKU43368.1"/>
    <property type="molecule type" value="Genomic_DNA"/>
</dbReference>
<feature type="compositionally biased region" description="Low complexity" evidence="5">
    <location>
        <begin position="75"/>
        <end position="84"/>
    </location>
</feature>
<dbReference type="AlphaFoldDB" id="A0A420Y644"/>
<dbReference type="FunFam" id="3.30.56.30:FF:000003">
    <property type="entry name" value="Signal recognition particle SEC65 subunit"/>
    <property type="match status" value="1"/>
</dbReference>
<accession>A0A420Y644</accession>
<dbReference type="OrthoDB" id="2190947at2759"/>
<reference evidence="6 7" key="1">
    <citation type="submission" date="2018-08" db="EMBL/GenBank/DDBJ databases">
        <title>Draft genome of the lignicolous fungus Coniochaeta pulveracea.</title>
        <authorList>
            <person name="Borstlap C.J."/>
            <person name="De Witt R.N."/>
            <person name="Botha A."/>
            <person name="Volschenk H."/>
        </authorList>
    </citation>
    <scope>NUCLEOTIDE SEQUENCE [LARGE SCALE GENOMIC DNA]</scope>
    <source>
        <strain evidence="6 7">CAB683</strain>
    </source>
</reference>
<evidence type="ECO:0000313" key="6">
    <source>
        <dbReference type="EMBL" id="RKU43368.1"/>
    </source>
</evidence>
<comment type="subcellular location">
    <subcellularLocation>
        <location evidence="1">Cytoplasm</location>
    </subcellularLocation>
</comment>
<feature type="compositionally biased region" description="Gly residues" evidence="5">
    <location>
        <begin position="289"/>
        <end position="298"/>
    </location>
</feature>
<dbReference type="HAMAP" id="MF_00305">
    <property type="entry name" value="SRP19"/>
    <property type="match status" value="1"/>
</dbReference>
<dbReference type="STRING" id="177199.A0A420Y644"/>
<dbReference type="Proteomes" id="UP000275385">
    <property type="component" value="Unassembled WGS sequence"/>
</dbReference>
<keyword evidence="3" id="KW-0733">Signal recognition particle</keyword>
<dbReference type="InterPro" id="IPR002778">
    <property type="entry name" value="Signal_recog_particle_SRP19"/>
</dbReference>
<keyword evidence="2" id="KW-0963">Cytoplasm</keyword>
<dbReference type="Pfam" id="PF01922">
    <property type="entry name" value="SRP19"/>
    <property type="match status" value="1"/>
</dbReference>
<dbReference type="PANTHER" id="PTHR17453">
    <property type="entry name" value="SIGNAL RECOGNITION PARTICLE 19 KD PROTEIN"/>
    <property type="match status" value="1"/>
</dbReference>
<name>A0A420Y644_9PEZI</name>
<dbReference type="InterPro" id="IPR022938">
    <property type="entry name" value="SRP19_arc-type"/>
</dbReference>
<protein>
    <submittedName>
        <fullName evidence="6">Signal recognition particle subunit</fullName>
    </submittedName>
</protein>
<keyword evidence="7" id="KW-1185">Reference proteome</keyword>
<evidence type="ECO:0000256" key="1">
    <source>
        <dbReference type="ARBA" id="ARBA00004496"/>
    </source>
</evidence>
<dbReference type="PANTHER" id="PTHR17453:SF0">
    <property type="entry name" value="SIGNAL RECOGNITION PARTICLE 19 KDA PROTEIN"/>
    <property type="match status" value="1"/>
</dbReference>
<dbReference type="GO" id="GO:0005786">
    <property type="term" value="C:signal recognition particle, endoplasmic reticulum targeting"/>
    <property type="evidence" value="ECO:0007669"/>
    <property type="project" value="UniProtKB-KW"/>
</dbReference>
<feature type="region of interest" description="Disordered" evidence="5">
    <location>
        <begin position="1"/>
        <end position="84"/>
    </location>
</feature>
<evidence type="ECO:0000256" key="5">
    <source>
        <dbReference type="SAM" id="MobiDB-lite"/>
    </source>
</evidence>
<evidence type="ECO:0000256" key="2">
    <source>
        <dbReference type="ARBA" id="ARBA00022490"/>
    </source>
</evidence>
<feature type="region of interest" description="Disordered" evidence="5">
    <location>
        <begin position="288"/>
        <end position="317"/>
    </location>
</feature>
<proteinExistence type="inferred from homology"/>
<keyword evidence="4" id="KW-0687">Ribonucleoprotein</keyword>
<dbReference type="GO" id="GO:0006617">
    <property type="term" value="P:SRP-dependent cotranslational protein targeting to membrane, signal sequence recognition"/>
    <property type="evidence" value="ECO:0007669"/>
    <property type="project" value="TreeGrafter"/>
</dbReference>
<comment type="caution">
    <text evidence="6">The sequence shown here is derived from an EMBL/GenBank/DDBJ whole genome shotgun (WGS) entry which is preliminary data.</text>
</comment>
<dbReference type="Gene3D" id="3.30.56.30">
    <property type="entry name" value="Signal recognition particle, SRP19-like subunit"/>
    <property type="match status" value="1"/>
</dbReference>